<evidence type="ECO:0000256" key="1">
    <source>
        <dbReference type="SAM" id="Phobius"/>
    </source>
</evidence>
<protein>
    <recommendedName>
        <fullName evidence="4">Lipoprotein LpqN</fullName>
    </recommendedName>
</protein>
<name>A0ABY0V5G3_9ACTO</name>
<feature type="transmembrane region" description="Helical" evidence="1">
    <location>
        <begin position="18"/>
        <end position="38"/>
    </location>
</feature>
<evidence type="ECO:0000313" key="3">
    <source>
        <dbReference type="Proteomes" id="UP000198976"/>
    </source>
</evidence>
<keyword evidence="1" id="KW-0472">Membrane</keyword>
<dbReference type="Proteomes" id="UP000198976">
    <property type="component" value="Chromosome I"/>
</dbReference>
<dbReference type="EMBL" id="LT629792">
    <property type="protein sequence ID" value="SDT86234.1"/>
    <property type="molecule type" value="Genomic_DNA"/>
</dbReference>
<accession>A0ABY0V5G3</accession>
<evidence type="ECO:0000313" key="2">
    <source>
        <dbReference type="EMBL" id="SDT86234.1"/>
    </source>
</evidence>
<keyword evidence="1" id="KW-1133">Transmembrane helix</keyword>
<gene>
    <name evidence="2" type="ORF">SAMN04489714_0276</name>
</gene>
<proteinExistence type="predicted"/>
<keyword evidence="1" id="KW-0812">Transmembrane</keyword>
<evidence type="ECO:0008006" key="4">
    <source>
        <dbReference type="Google" id="ProtNLM"/>
    </source>
</evidence>
<keyword evidence="3" id="KW-1185">Reference proteome</keyword>
<reference evidence="2 3" key="1">
    <citation type="submission" date="2016-10" db="EMBL/GenBank/DDBJ databases">
        <authorList>
            <person name="Varghese N."/>
            <person name="Submissions S."/>
        </authorList>
    </citation>
    <scope>NUCLEOTIDE SEQUENCE [LARGE SCALE GENOMIC DNA]</scope>
    <source>
        <strain evidence="2 3">DSM 9169</strain>
    </source>
</reference>
<sequence>MCGSATWHGSTQVHETDLVVLVSCVLVIALVAAGVLFITSRHSDPLSASEATEALRNVAVSGIGPVDEVEGPIRYTDVEPLQFKSTQCQKLFDSLPSPDYMSHTSLIEGVTSVAFIELSLFPSKANAQEFYSLHLERNRKGCDGEAIDAAVTGLHFREDGRVSGAQYVTFTADLADPDPHETYTFTRIACSNLVFGIYFTSAGEPVSAEAIHETVTSIIDAVR</sequence>
<organism evidence="2 3">
    <name type="scientific">Schaalia radingae</name>
    <dbReference type="NCBI Taxonomy" id="131110"/>
    <lineage>
        <taxon>Bacteria</taxon>
        <taxon>Bacillati</taxon>
        <taxon>Actinomycetota</taxon>
        <taxon>Actinomycetes</taxon>
        <taxon>Actinomycetales</taxon>
        <taxon>Actinomycetaceae</taxon>
        <taxon>Schaalia</taxon>
    </lineage>
</organism>